<evidence type="ECO:0000256" key="6">
    <source>
        <dbReference type="ARBA" id="ARBA00023128"/>
    </source>
</evidence>
<dbReference type="Pfam" id="PF05405">
    <property type="entry name" value="Mt_ATP-synt_B"/>
    <property type="match status" value="1"/>
</dbReference>
<dbReference type="Proteomes" id="UP000027073">
    <property type="component" value="Unassembled WGS sequence"/>
</dbReference>
<dbReference type="SUPFAM" id="SSF161060">
    <property type="entry name" value="ATP synthase B chain-like"/>
    <property type="match status" value="1"/>
</dbReference>
<reference evidence="10" key="1">
    <citation type="journal article" date="2014" name="Proc. Natl. Acad. Sci. U.S.A.">
        <title>Extensive sampling of basidiomycete genomes demonstrates inadequacy of the white-rot/brown-rot paradigm for wood decay fungi.</title>
        <authorList>
            <person name="Riley R."/>
            <person name="Salamov A.A."/>
            <person name="Brown D.W."/>
            <person name="Nagy L.G."/>
            <person name="Floudas D."/>
            <person name="Held B.W."/>
            <person name="Levasseur A."/>
            <person name="Lombard V."/>
            <person name="Morin E."/>
            <person name="Otillar R."/>
            <person name="Lindquist E.A."/>
            <person name="Sun H."/>
            <person name="LaButti K.M."/>
            <person name="Schmutz J."/>
            <person name="Jabbour D."/>
            <person name="Luo H."/>
            <person name="Baker S.E."/>
            <person name="Pisabarro A.G."/>
            <person name="Walton J.D."/>
            <person name="Blanchette R.A."/>
            <person name="Henrissat B."/>
            <person name="Martin F."/>
            <person name="Cullen D."/>
            <person name="Hibbett D.S."/>
            <person name="Grigoriev I.V."/>
        </authorList>
    </citation>
    <scope>NUCLEOTIDE SEQUENCE [LARGE SCALE GENOMIC DNA]</scope>
    <source>
        <strain evidence="10">PC15</strain>
    </source>
</reference>
<dbReference type="OrthoDB" id="67388at2759"/>
<dbReference type="AlphaFoldDB" id="A0A067NEH1"/>
<dbReference type="FunFam" id="1.20.5.2210:FF:000002">
    <property type="entry name" value="ATP synthase subunit 4 mitochondrial"/>
    <property type="match status" value="1"/>
</dbReference>
<organism evidence="9 10">
    <name type="scientific">Pleurotus ostreatus (strain PC15)</name>
    <name type="common">Oyster mushroom</name>
    <dbReference type="NCBI Taxonomy" id="1137138"/>
    <lineage>
        <taxon>Eukaryota</taxon>
        <taxon>Fungi</taxon>
        <taxon>Dikarya</taxon>
        <taxon>Basidiomycota</taxon>
        <taxon>Agaricomycotina</taxon>
        <taxon>Agaricomycetes</taxon>
        <taxon>Agaricomycetidae</taxon>
        <taxon>Agaricales</taxon>
        <taxon>Pleurotineae</taxon>
        <taxon>Pleurotaceae</taxon>
        <taxon>Pleurotus</taxon>
    </lineage>
</organism>
<dbReference type="PANTHER" id="PTHR12733:SF3">
    <property type="entry name" value="ATP SYNTHASE F(0) COMPLEX SUBUNIT B1, MITOCHONDRIAL"/>
    <property type="match status" value="1"/>
</dbReference>
<keyword evidence="6 8" id="KW-0496">Mitochondrion</keyword>
<dbReference type="EMBL" id="KL198009">
    <property type="protein sequence ID" value="KDQ26423.1"/>
    <property type="molecule type" value="Genomic_DNA"/>
</dbReference>
<evidence type="ECO:0000256" key="1">
    <source>
        <dbReference type="ARBA" id="ARBA00022448"/>
    </source>
</evidence>
<dbReference type="InterPro" id="IPR008688">
    <property type="entry name" value="ATP_synth_Bsub_B/MI25"/>
</dbReference>
<dbReference type="STRING" id="1137138.A0A067NEH1"/>
<keyword evidence="3 8" id="KW-0375">Hydrogen ion transport</keyword>
<accession>A0A067NEH1</accession>
<dbReference type="VEuPathDB" id="FungiDB:PLEOSDRAFT_1057010"/>
<dbReference type="FunCoup" id="A0A067NEH1">
    <property type="interactions" value="89"/>
</dbReference>
<keyword evidence="7 8" id="KW-0472">Membrane</keyword>
<dbReference type="PANTHER" id="PTHR12733">
    <property type="entry name" value="MITOCHONDRIAL ATP SYNTHASE B CHAIN"/>
    <property type="match status" value="1"/>
</dbReference>
<dbReference type="InterPro" id="IPR013837">
    <property type="entry name" value="ATP_synth_F0_suB"/>
</dbReference>
<evidence type="ECO:0000256" key="5">
    <source>
        <dbReference type="ARBA" id="ARBA00023065"/>
    </source>
</evidence>
<evidence type="ECO:0000256" key="2">
    <source>
        <dbReference type="ARBA" id="ARBA00022547"/>
    </source>
</evidence>
<proteinExistence type="inferred from homology"/>
<sequence length="236" mass="25934">MAGRIALNSLKVAARPRLFAAPHVRSLATSSNPPPPAERASEIINKLPSSPNLITKTGTAVLGTGLVATAISQELYVLNEESLILAGSLILFTYIAKVIREPYKEWAETQIGRIRDILASARAEHTQTVKDRIDSVNQMKDVVSLTEGLFALSKETAQLESEVFVQKQKVALASEVKSVLDSWVRYEQQLKESEQADLTKTIIEKVLASLKDEKTQRDILLSSIAEVEQLVKSKAI</sequence>
<evidence type="ECO:0000256" key="8">
    <source>
        <dbReference type="RuleBase" id="RU368017"/>
    </source>
</evidence>
<keyword evidence="1 8" id="KW-0813">Transport</keyword>
<comment type="subcellular location">
    <subcellularLocation>
        <location evidence="8">Mitochondrion</location>
    </subcellularLocation>
    <subcellularLocation>
        <location evidence="8">Mitochondrion inner membrane</location>
    </subcellularLocation>
</comment>
<comment type="similarity">
    <text evidence="8">Belongs to the eukaryotic ATPase B chain family.</text>
</comment>
<keyword evidence="5 8" id="KW-0406">Ion transport</keyword>
<keyword evidence="4 8" id="KW-0999">Mitochondrion inner membrane</keyword>
<dbReference type="GO" id="GO:0005743">
    <property type="term" value="C:mitochondrial inner membrane"/>
    <property type="evidence" value="ECO:0007669"/>
    <property type="project" value="UniProtKB-SubCell"/>
</dbReference>
<evidence type="ECO:0000256" key="4">
    <source>
        <dbReference type="ARBA" id="ARBA00022792"/>
    </source>
</evidence>
<dbReference type="GO" id="GO:0046933">
    <property type="term" value="F:proton-transporting ATP synthase activity, rotational mechanism"/>
    <property type="evidence" value="ECO:0007669"/>
    <property type="project" value="TreeGrafter"/>
</dbReference>
<evidence type="ECO:0000313" key="10">
    <source>
        <dbReference type="Proteomes" id="UP000027073"/>
    </source>
</evidence>
<evidence type="ECO:0000313" key="9">
    <source>
        <dbReference type="EMBL" id="KDQ26423.1"/>
    </source>
</evidence>
<dbReference type="GO" id="GO:0045259">
    <property type="term" value="C:proton-transporting ATP synthase complex"/>
    <property type="evidence" value="ECO:0007669"/>
    <property type="project" value="UniProtKB-KW"/>
</dbReference>
<comment type="subunit">
    <text evidence="8">F-type ATPases have 2 components, CF(1) - the catalytic core - and CF(0) - the membrane proton channel. In yeast, the dimeric form of ATP synthase consists of 17 polypeptides: alpha, beta, gamma, delta, epsilon, 4 (B), 5 (OSCP), 6 (A), 8, 9 (C), d, E (Tim11), f, g, h, i/j and k.</text>
</comment>
<evidence type="ECO:0000256" key="3">
    <source>
        <dbReference type="ARBA" id="ARBA00022781"/>
    </source>
</evidence>
<name>A0A067NEH1_PLEO1</name>
<dbReference type="HOGENOM" id="CLU_077208_0_0_1"/>
<gene>
    <name evidence="9" type="primary">ATP4</name>
    <name evidence="9" type="ORF">PLEOSDRAFT_1057010</name>
</gene>
<dbReference type="InParanoid" id="A0A067NEH1"/>
<dbReference type="Gene3D" id="1.20.5.2210">
    <property type="match status" value="1"/>
</dbReference>
<evidence type="ECO:0000256" key="7">
    <source>
        <dbReference type="ARBA" id="ARBA00023136"/>
    </source>
</evidence>
<keyword evidence="2 8" id="KW-0138">CF(0)</keyword>
<comment type="function">
    <text evidence="8">Subunit b, of the mitochondrial membrane ATP synthase complex (F(1)F(0) ATP synthase or Complex V) that produces ATP from ADP in the presence of a proton gradient across the membrane which is generated by electron transport complexes of the respiratory chain. ATP synthase complex consist of a soluble F(1) head domain - the catalytic core - and a membrane F(1) domain - the membrane proton channel. These two domains are linked by a central stalk rotating inside the F(1) region and a stationary peripheral stalk. During catalysis, ATP synthesis in the catalytic domain of F(1) is coupled via a rotary mechanism of the central stalk subunits to proton translocation. In vivo, can only synthesize ATP although its ATP hydrolase activity can be activated artificially in vitro. Part of the complex F(0) domain. Part of the complex F(0) domain and the peripheric stalk, which acts as a stator to hold the catalytic alpha(3)beta(3) subcomplex and subunit a/ATP6 static relative to the rotary elements.</text>
</comment>
<protein>
    <recommendedName>
        <fullName evidence="8">ATP synthase subunit 4</fullName>
    </recommendedName>
</protein>